<evidence type="ECO:0000313" key="3">
    <source>
        <dbReference type="WBParaSite" id="jg10445"/>
    </source>
</evidence>
<protein>
    <submittedName>
        <fullName evidence="3">Uncharacterized protein</fullName>
    </submittedName>
</protein>
<dbReference type="AlphaFoldDB" id="A0A915CNE0"/>
<dbReference type="Proteomes" id="UP000887574">
    <property type="component" value="Unplaced"/>
</dbReference>
<organism evidence="2 3">
    <name type="scientific">Ditylenchus dipsaci</name>
    <dbReference type="NCBI Taxonomy" id="166011"/>
    <lineage>
        <taxon>Eukaryota</taxon>
        <taxon>Metazoa</taxon>
        <taxon>Ecdysozoa</taxon>
        <taxon>Nematoda</taxon>
        <taxon>Chromadorea</taxon>
        <taxon>Rhabditida</taxon>
        <taxon>Tylenchina</taxon>
        <taxon>Tylenchomorpha</taxon>
        <taxon>Sphaerularioidea</taxon>
        <taxon>Anguinidae</taxon>
        <taxon>Anguininae</taxon>
        <taxon>Ditylenchus</taxon>
    </lineage>
</organism>
<dbReference type="WBParaSite" id="jg10445">
    <property type="protein sequence ID" value="jg10445"/>
    <property type="gene ID" value="jg10445"/>
</dbReference>
<evidence type="ECO:0000256" key="1">
    <source>
        <dbReference type="SAM" id="MobiDB-lite"/>
    </source>
</evidence>
<accession>A0A915CNE0</accession>
<reference evidence="3" key="1">
    <citation type="submission" date="2022-11" db="UniProtKB">
        <authorList>
            <consortium name="WormBaseParasite"/>
        </authorList>
    </citation>
    <scope>IDENTIFICATION</scope>
</reference>
<proteinExistence type="predicted"/>
<feature type="region of interest" description="Disordered" evidence="1">
    <location>
        <begin position="1"/>
        <end position="57"/>
    </location>
</feature>
<name>A0A915CNE0_9BILA</name>
<keyword evidence="2" id="KW-1185">Reference proteome</keyword>
<sequence length="100" mass="10973">MGRVVASENLAGTHDIPGSADSHPLLMGQNPQLLEDVSLSERGGTDEPDDDGARDLAEAAGFEGPPLAELAADLRDYHLLRWLLDLRDYHLLGWLLDLWD</sequence>
<evidence type="ECO:0000313" key="2">
    <source>
        <dbReference type="Proteomes" id="UP000887574"/>
    </source>
</evidence>